<comment type="pathway">
    <text evidence="1">Cofactor biosynthesis; adenosylcobalamin biosynthesis.</text>
</comment>
<gene>
    <name evidence="10" type="ordered locus">PCC7424_0379</name>
</gene>
<dbReference type="eggNOG" id="COG2073">
    <property type="taxonomic scope" value="Bacteria"/>
</dbReference>
<dbReference type="SUPFAM" id="SSF53790">
    <property type="entry name" value="Tetrapyrrole methylase"/>
    <property type="match status" value="1"/>
</dbReference>
<keyword evidence="4 10" id="KW-0808">Transferase</keyword>
<dbReference type="InterPro" id="IPR002750">
    <property type="entry name" value="CobE/GbiG_C"/>
</dbReference>
<dbReference type="HOGENOM" id="CLU_009721_2_1_3"/>
<protein>
    <submittedName>
        <fullName evidence="10">Precorrin-3B C17-methyltransferase</fullName>
    </submittedName>
</protein>
<dbReference type="InterPro" id="IPR038029">
    <property type="entry name" value="GbiG_N_sf"/>
</dbReference>
<keyword evidence="11" id="KW-1185">Reference proteome</keyword>
<dbReference type="STRING" id="65393.PCC7424_0379"/>
<feature type="domain" description="Tetrapyrrole methylase" evidence="6">
    <location>
        <begin position="388"/>
        <end position="597"/>
    </location>
</feature>
<dbReference type="InterPro" id="IPR035996">
    <property type="entry name" value="4pyrrol_Methylase_sf"/>
</dbReference>
<accession>B7KC23</accession>
<reference evidence="11" key="1">
    <citation type="journal article" date="2011" name="MBio">
        <title>Novel metabolic attributes of the genus Cyanothece, comprising a group of unicellular nitrogen-fixing Cyanobacteria.</title>
        <authorList>
            <person name="Bandyopadhyay A."/>
            <person name="Elvitigala T."/>
            <person name="Welsh E."/>
            <person name="Stockel J."/>
            <person name="Liberton M."/>
            <person name="Min H."/>
            <person name="Sherman L.A."/>
            <person name="Pakrasi H.B."/>
        </authorList>
    </citation>
    <scope>NUCLEOTIDE SEQUENCE [LARGE SCALE GENOMIC DNA]</scope>
    <source>
        <strain evidence="11">PCC 7424</strain>
    </source>
</reference>
<evidence type="ECO:0000256" key="1">
    <source>
        <dbReference type="ARBA" id="ARBA00004953"/>
    </source>
</evidence>
<dbReference type="InterPro" id="IPR021745">
    <property type="entry name" value="CbiG_mid"/>
</dbReference>
<feature type="domain" description="CobE/GbiG C-terminal" evidence="7">
    <location>
        <begin position="245"/>
        <end position="375"/>
    </location>
</feature>
<evidence type="ECO:0000313" key="10">
    <source>
        <dbReference type="EMBL" id="ACK68846.1"/>
    </source>
</evidence>
<dbReference type="SUPFAM" id="SSF159664">
    <property type="entry name" value="CobE/GbiG C-terminal domain-like"/>
    <property type="match status" value="1"/>
</dbReference>
<dbReference type="Pfam" id="PF11760">
    <property type="entry name" value="CbiG_N"/>
    <property type="match status" value="1"/>
</dbReference>
<feature type="domain" description="Cobalamin synthesis G N-terminal" evidence="8">
    <location>
        <begin position="69"/>
        <end position="145"/>
    </location>
</feature>
<dbReference type="KEGG" id="cyc:PCC7424_0379"/>
<keyword evidence="5" id="KW-0949">S-adenosyl-L-methionine</keyword>
<feature type="domain" description="Cobalamin biosynthesis central region" evidence="9">
    <location>
        <begin position="152"/>
        <end position="242"/>
    </location>
</feature>
<evidence type="ECO:0000256" key="5">
    <source>
        <dbReference type="ARBA" id="ARBA00022691"/>
    </source>
</evidence>
<evidence type="ECO:0000259" key="6">
    <source>
        <dbReference type="Pfam" id="PF00590"/>
    </source>
</evidence>
<dbReference type="SUPFAM" id="SSF159672">
    <property type="entry name" value="CbiG N-terminal domain-like"/>
    <property type="match status" value="1"/>
</dbReference>
<proteinExistence type="predicted"/>
<evidence type="ECO:0000313" key="11">
    <source>
        <dbReference type="Proteomes" id="UP000002384"/>
    </source>
</evidence>
<dbReference type="Gene3D" id="3.30.950.10">
    <property type="entry name" value="Methyltransferase, Cobalt-precorrin-4 Transmethylase, Domain 2"/>
    <property type="match status" value="1"/>
</dbReference>
<evidence type="ECO:0000259" key="7">
    <source>
        <dbReference type="Pfam" id="PF01890"/>
    </source>
</evidence>
<dbReference type="Pfam" id="PF00590">
    <property type="entry name" value="TP_methylase"/>
    <property type="match status" value="1"/>
</dbReference>
<dbReference type="CDD" id="cd11646">
    <property type="entry name" value="Precorrin_3B_C17_MT"/>
    <property type="match status" value="1"/>
</dbReference>
<dbReference type="AlphaFoldDB" id="B7KC23"/>
<dbReference type="GO" id="GO:0009236">
    <property type="term" value="P:cobalamin biosynthetic process"/>
    <property type="evidence" value="ECO:0007669"/>
    <property type="project" value="UniProtKB-UniPathway"/>
</dbReference>
<sequence length="631" mass="68849">MLLFLKNPLSLSPFTPFQPIAAIATTQTAAETLSPLCQTLGATLHLPDSLTPLHQAQIYTGSLKEYLPILWNTHKTLIFCLATGAVVRLIAPLLENKAEDPAILVIDQKGKFVISLCSGHQGGADRLTQLIATGLDAIPIITGASASLGLLALDILGFPFGWRKGEGDWTGVSAAIANGKTVQVIQEAGSTLWQNHLPEDHSFYFGFPEHNQPIAFSGRIWISATKRKFASSSDFPKVQWHPRVLWVGIGCIRGTSRQLIETAIEEVFQRYHLATEAIAGLGTIEIKGDEIGLLEYIEQKQYPFKTFSAEVLKSINVPNPSTVVDQEVGTPSVAEASALCAAKTHFSSTENPVLIVPKQIIKSDSESGAVTVAIAQSEIEYTARKGQLWLVGIGPGKLEQITPAAATAIKQADVIIGYSLYLDLIKPLNRTGQIIESFPITQEQKRAQRAIELAQWGLTVAVISSGDCGIYGMGGLVLEELQKTGWDGYHPQVEIFAGITAIQAAAARVGAPLMHDFCTISLSDLLTPWEVIEKRLEAAAQADFVTGIYNPRSQTRTGQIVKAQEIYLKYRSPHTPIAIVRSAYRQDEHITLTTLEKMLDFPIDMLTTVIIGNSSTRDYKNWLITPRGYRS</sequence>
<dbReference type="Gene3D" id="3.40.50.11220">
    <property type="match status" value="1"/>
</dbReference>
<dbReference type="Pfam" id="PF01890">
    <property type="entry name" value="CbiG_C"/>
    <property type="match status" value="1"/>
</dbReference>
<evidence type="ECO:0000256" key="4">
    <source>
        <dbReference type="ARBA" id="ARBA00022679"/>
    </source>
</evidence>
<dbReference type="GO" id="GO:0032259">
    <property type="term" value="P:methylation"/>
    <property type="evidence" value="ECO:0007669"/>
    <property type="project" value="UniProtKB-KW"/>
</dbReference>
<keyword evidence="2" id="KW-0169">Cobalamin biosynthesis</keyword>
<dbReference type="PANTHER" id="PTHR47036">
    <property type="entry name" value="COBALT-FACTOR III C(17)-METHYLTRANSFERASE-RELATED"/>
    <property type="match status" value="1"/>
</dbReference>
<dbReference type="eggNOG" id="COG1010">
    <property type="taxonomic scope" value="Bacteria"/>
</dbReference>
<dbReference type="PANTHER" id="PTHR47036:SF1">
    <property type="entry name" value="COBALT-FACTOR III C(17)-METHYLTRANSFERASE-RELATED"/>
    <property type="match status" value="1"/>
</dbReference>
<dbReference type="InterPro" id="IPR021744">
    <property type="entry name" value="CbiG_N"/>
</dbReference>
<name>B7KC23_GLOC7</name>
<dbReference type="InterPro" id="IPR014776">
    <property type="entry name" value="4pyrrole_Mease_sub2"/>
</dbReference>
<dbReference type="UniPathway" id="UPA00148"/>
<dbReference type="InterPro" id="IPR006363">
    <property type="entry name" value="Cbl_synth_CobJ/CibH_dom"/>
</dbReference>
<dbReference type="Pfam" id="PF11761">
    <property type="entry name" value="CbiG_mid"/>
    <property type="match status" value="1"/>
</dbReference>
<dbReference type="InterPro" id="IPR000878">
    <property type="entry name" value="4pyrrol_Mease"/>
</dbReference>
<dbReference type="InterPro" id="IPR036518">
    <property type="entry name" value="CobE/GbiG_C_sf"/>
</dbReference>
<evidence type="ECO:0000259" key="9">
    <source>
        <dbReference type="Pfam" id="PF11761"/>
    </source>
</evidence>
<dbReference type="Gene3D" id="3.30.420.180">
    <property type="entry name" value="CobE/GbiG C-terminal domain"/>
    <property type="match status" value="1"/>
</dbReference>
<keyword evidence="3 10" id="KW-0489">Methyltransferase</keyword>
<dbReference type="EMBL" id="CP001291">
    <property type="protein sequence ID" value="ACK68846.1"/>
    <property type="molecule type" value="Genomic_DNA"/>
</dbReference>
<dbReference type="InterPro" id="IPR051810">
    <property type="entry name" value="Precorrin_MeTrfase"/>
</dbReference>
<dbReference type="GO" id="GO:0008168">
    <property type="term" value="F:methyltransferase activity"/>
    <property type="evidence" value="ECO:0007669"/>
    <property type="project" value="UniProtKB-KW"/>
</dbReference>
<dbReference type="Proteomes" id="UP000002384">
    <property type="component" value="Chromosome"/>
</dbReference>
<dbReference type="NCBIfam" id="TIGR01466">
    <property type="entry name" value="cobJ_cbiH"/>
    <property type="match status" value="1"/>
</dbReference>
<dbReference type="Gene3D" id="3.40.1010.10">
    <property type="entry name" value="Cobalt-precorrin-4 Transmethylase, Domain 1"/>
    <property type="match status" value="1"/>
</dbReference>
<evidence type="ECO:0000256" key="3">
    <source>
        <dbReference type="ARBA" id="ARBA00022603"/>
    </source>
</evidence>
<dbReference type="InterPro" id="IPR014777">
    <property type="entry name" value="4pyrrole_Mease_sub1"/>
</dbReference>
<organism evidence="10 11">
    <name type="scientific">Gloeothece citriformis (strain PCC 7424)</name>
    <name type="common">Cyanothece sp. (strain PCC 7424)</name>
    <dbReference type="NCBI Taxonomy" id="65393"/>
    <lineage>
        <taxon>Bacteria</taxon>
        <taxon>Bacillati</taxon>
        <taxon>Cyanobacteriota</taxon>
        <taxon>Cyanophyceae</taxon>
        <taxon>Oscillatoriophycideae</taxon>
        <taxon>Chroococcales</taxon>
        <taxon>Aphanothecaceae</taxon>
        <taxon>Gloeothece</taxon>
        <taxon>Gloeothece citriformis</taxon>
    </lineage>
</organism>
<evidence type="ECO:0000259" key="8">
    <source>
        <dbReference type="Pfam" id="PF11760"/>
    </source>
</evidence>
<evidence type="ECO:0000256" key="2">
    <source>
        <dbReference type="ARBA" id="ARBA00022573"/>
    </source>
</evidence>